<evidence type="ECO:0000256" key="1">
    <source>
        <dbReference type="ARBA" id="ARBA00022614"/>
    </source>
</evidence>
<dbReference type="Proteomes" id="UP000050761">
    <property type="component" value="Unassembled WGS sequence"/>
</dbReference>
<dbReference type="Gene3D" id="3.80.10.10">
    <property type="entry name" value="Ribonuclease Inhibitor"/>
    <property type="match status" value="1"/>
</dbReference>
<name>A0A183FAK0_HELPZ</name>
<dbReference type="InterPro" id="IPR001611">
    <property type="entry name" value="Leu-rich_rpt"/>
</dbReference>
<dbReference type="Pfam" id="PF13855">
    <property type="entry name" value="LRR_8"/>
    <property type="match status" value="1"/>
</dbReference>
<keyword evidence="1" id="KW-0433">Leucine-rich repeat</keyword>
<proteinExistence type="predicted"/>
<dbReference type="WBParaSite" id="HPBE_0000319201-mRNA-1">
    <property type="protein sequence ID" value="HPBE_0000319201-mRNA-1"/>
    <property type="gene ID" value="HPBE_0000319201"/>
</dbReference>
<sequence length="81" mass="9054">MVESSLEELSLANNSLTNVPPFGNMCRLTSLNLFGNELKEIPGGAFDGLSQLRFHRVERNEICSLSTWVLIEVNENQLSTE</sequence>
<evidence type="ECO:0000313" key="5">
    <source>
        <dbReference type="Proteomes" id="UP000050761"/>
    </source>
</evidence>
<reference evidence="6" key="2">
    <citation type="submission" date="2019-09" db="UniProtKB">
        <authorList>
            <consortium name="WormBaseParasite"/>
        </authorList>
    </citation>
    <scope>IDENTIFICATION</scope>
</reference>
<reference evidence="4 5" key="1">
    <citation type="submission" date="2018-11" db="EMBL/GenBank/DDBJ databases">
        <authorList>
            <consortium name="Pathogen Informatics"/>
        </authorList>
    </citation>
    <scope>NUCLEOTIDE SEQUENCE [LARGE SCALE GENOMIC DNA]</scope>
</reference>
<dbReference type="InterPro" id="IPR050328">
    <property type="entry name" value="Dev_Immune_Receptor"/>
</dbReference>
<dbReference type="OrthoDB" id="27267at2759"/>
<dbReference type="GO" id="GO:0031012">
    <property type="term" value="C:extracellular matrix"/>
    <property type="evidence" value="ECO:0007669"/>
    <property type="project" value="TreeGrafter"/>
</dbReference>
<evidence type="ECO:0000313" key="6">
    <source>
        <dbReference type="WBParaSite" id="HPBE_0000319201-mRNA-1"/>
    </source>
</evidence>
<organism evidence="5 6">
    <name type="scientific">Heligmosomoides polygyrus</name>
    <name type="common">Parasitic roundworm</name>
    <dbReference type="NCBI Taxonomy" id="6339"/>
    <lineage>
        <taxon>Eukaryota</taxon>
        <taxon>Metazoa</taxon>
        <taxon>Ecdysozoa</taxon>
        <taxon>Nematoda</taxon>
        <taxon>Chromadorea</taxon>
        <taxon>Rhabditida</taxon>
        <taxon>Rhabditina</taxon>
        <taxon>Rhabditomorpha</taxon>
        <taxon>Strongyloidea</taxon>
        <taxon>Heligmosomidae</taxon>
        <taxon>Heligmosomoides</taxon>
    </lineage>
</organism>
<evidence type="ECO:0000256" key="2">
    <source>
        <dbReference type="ARBA" id="ARBA00022729"/>
    </source>
</evidence>
<dbReference type="SUPFAM" id="SSF52058">
    <property type="entry name" value="L domain-like"/>
    <property type="match status" value="1"/>
</dbReference>
<evidence type="ECO:0000256" key="3">
    <source>
        <dbReference type="ARBA" id="ARBA00022737"/>
    </source>
</evidence>
<keyword evidence="3" id="KW-0677">Repeat</keyword>
<dbReference type="GO" id="GO:0005615">
    <property type="term" value="C:extracellular space"/>
    <property type="evidence" value="ECO:0007669"/>
    <property type="project" value="TreeGrafter"/>
</dbReference>
<accession>A0A3P7VB33</accession>
<dbReference type="InterPro" id="IPR032675">
    <property type="entry name" value="LRR_dom_sf"/>
</dbReference>
<keyword evidence="5" id="KW-1185">Reference proteome</keyword>
<keyword evidence="2" id="KW-0732">Signal</keyword>
<evidence type="ECO:0000313" key="4">
    <source>
        <dbReference type="EMBL" id="VDO31964.1"/>
    </source>
</evidence>
<dbReference type="PROSITE" id="PS51450">
    <property type="entry name" value="LRR"/>
    <property type="match status" value="1"/>
</dbReference>
<accession>A0A183FAK0</accession>
<dbReference type="AlphaFoldDB" id="A0A183FAK0"/>
<dbReference type="InterPro" id="IPR003591">
    <property type="entry name" value="Leu-rich_rpt_typical-subtyp"/>
</dbReference>
<dbReference type="SMART" id="SM00369">
    <property type="entry name" value="LRR_TYP"/>
    <property type="match status" value="2"/>
</dbReference>
<dbReference type="EMBL" id="UZAH01006962">
    <property type="protein sequence ID" value="VDO31964.1"/>
    <property type="molecule type" value="Genomic_DNA"/>
</dbReference>
<dbReference type="PANTHER" id="PTHR24373:SF397">
    <property type="entry name" value="IG-LIKE DOMAIN-CONTAINING PROTEIN"/>
    <property type="match status" value="1"/>
</dbReference>
<protein>
    <submittedName>
        <fullName evidence="4 6">Uncharacterized protein</fullName>
    </submittedName>
</protein>
<gene>
    <name evidence="4" type="ORF">HPBE_LOCUS3192</name>
</gene>
<dbReference type="PANTHER" id="PTHR24373">
    <property type="entry name" value="SLIT RELATED LEUCINE-RICH REPEAT NEURONAL PROTEIN"/>
    <property type="match status" value="1"/>
</dbReference>